<evidence type="ECO:0000256" key="7">
    <source>
        <dbReference type="ARBA" id="ARBA00022741"/>
    </source>
</evidence>
<dbReference type="PATRIC" id="fig|2340.3.peg.685"/>
<evidence type="ECO:0000256" key="9">
    <source>
        <dbReference type="ARBA" id="ARBA00022842"/>
    </source>
</evidence>
<accession>A0A0B0HAR2</accession>
<evidence type="ECO:0000313" key="12">
    <source>
        <dbReference type="Proteomes" id="UP000030856"/>
    </source>
</evidence>
<keyword evidence="5" id="KW-0819">tRNA processing</keyword>
<dbReference type="PANTHER" id="PTHR33540:SF2">
    <property type="entry name" value="TRNA THREONYLCARBAMOYLADENOSINE BIOSYNTHESIS PROTEIN TSAE"/>
    <property type="match status" value="1"/>
</dbReference>
<evidence type="ECO:0000256" key="2">
    <source>
        <dbReference type="ARBA" id="ARBA00007599"/>
    </source>
</evidence>
<keyword evidence="8" id="KW-0067">ATP-binding</keyword>
<comment type="caution">
    <text evidence="11">The sequence shown here is derived from an EMBL/GenBank/DDBJ whole genome shotgun (WGS) entry which is preliminary data.</text>
</comment>
<evidence type="ECO:0000256" key="1">
    <source>
        <dbReference type="ARBA" id="ARBA00004496"/>
    </source>
</evidence>
<gene>
    <name evidence="11" type="ORF">JV46_15220</name>
</gene>
<dbReference type="AlphaFoldDB" id="A0A0B0HAR2"/>
<dbReference type="Proteomes" id="UP000030856">
    <property type="component" value="Unassembled WGS sequence"/>
</dbReference>
<dbReference type="STRING" id="2340.JV46_15220"/>
<dbReference type="RefSeq" id="WP_179115151.1">
    <property type="nucleotide sequence ID" value="NZ_JRAA01000001.1"/>
</dbReference>
<dbReference type="PANTHER" id="PTHR33540">
    <property type="entry name" value="TRNA THREONYLCARBAMOYLADENOSINE BIOSYNTHESIS PROTEIN TSAE"/>
    <property type="match status" value="1"/>
</dbReference>
<dbReference type="GeneID" id="86991104"/>
<protein>
    <recommendedName>
        <fullName evidence="3">tRNA threonylcarbamoyladenosine biosynthesis protein TsaE</fullName>
    </recommendedName>
    <alternativeName>
        <fullName evidence="10">t(6)A37 threonylcarbamoyladenosine biosynthesis protein TsaE</fullName>
    </alternativeName>
</protein>
<evidence type="ECO:0000313" key="11">
    <source>
        <dbReference type="EMBL" id="KHF26175.1"/>
    </source>
</evidence>
<keyword evidence="12" id="KW-1185">Reference proteome</keyword>
<dbReference type="Gene3D" id="3.40.50.300">
    <property type="entry name" value="P-loop containing nucleotide triphosphate hydrolases"/>
    <property type="match status" value="1"/>
</dbReference>
<keyword evidence="6" id="KW-0479">Metal-binding</keyword>
<name>A0A0B0HAR2_SOVGS</name>
<organism evidence="11 12">
    <name type="scientific">Solemya velum gill symbiont</name>
    <dbReference type="NCBI Taxonomy" id="2340"/>
    <lineage>
        <taxon>Bacteria</taxon>
        <taxon>Pseudomonadati</taxon>
        <taxon>Pseudomonadota</taxon>
        <taxon>Gammaproteobacteria</taxon>
        <taxon>sulfur-oxidizing symbionts</taxon>
    </lineage>
</organism>
<dbReference type="GO" id="GO:0002949">
    <property type="term" value="P:tRNA threonylcarbamoyladenosine modification"/>
    <property type="evidence" value="ECO:0007669"/>
    <property type="project" value="InterPro"/>
</dbReference>
<evidence type="ECO:0000256" key="10">
    <source>
        <dbReference type="ARBA" id="ARBA00032441"/>
    </source>
</evidence>
<evidence type="ECO:0000256" key="8">
    <source>
        <dbReference type="ARBA" id="ARBA00022840"/>
    </source>
</evidence>
<dbReference type="GO" id="GO:0005737">
    <property type="term" value="C:cytoplasm"/>
    <property type="evidence" value="ECO:0007669"/>
    <property type="project" value="UniProtKB-SubCell"/>
</dbReference>
<reference evidence="11 12" key="1">
    <citation type="journal article" date="2014" name="BMC Genomics">
        <title>The genome of the intracellular bacterium of the coastal bivalve, Solemya velum: a blueprint for thriving in and out of symbiosis.</title>
        <authorList>
            <person name="Dmytrenko O."/>
            <person name="Russell S.L."/>
            <person name="Loo W.T."/>
            <person name="Fontanez K.M."/>
            <person name="Liao L."/>
            <person name="Roeselers G."/>
            <person name="Sharma R."/>
            <person name="Stewart F.J."/>
            <person name="Newton I.L."/>
            <person name="Woyke T."/>
            <person name="Wu D."/>
            <person name="Lang J.M."/>
            <person name="Eisen J.A."/>
            <person name="Cavanaugh C.M."/>
        </authorList>
    </citation>
    <scope>NUCLEOTIDE SEQUENCE [LARGE SCALE GENOMIC DNA]</scope>
    <source>
        <strain evidence="11 12">WH</strain>
    </source>
</reference>
<keyword evidence="7" id="KW-0547">Nucleotide-binding</keyword>
<dbReference type="InterPro" id="IPR027417">
    <property type="entry name" value="P-loop_NTPase"/>
</dbReference>
<keyword evidence="9" id="KW-0460">Magnesium</keyword>
<sequence>MQIQLDSEQQQQEFGAQLGSLLPAVAKGGFVIYLQGDLGAGKTTLVRGMLRGLGWQKAVKSPTYTIMEPYELDVISLYHFDLYRLADPEELDYLGLRDMVGHGVLVFEWPERGVSGLPPADLLIEIAHRQQGRELNLTSCSASGRSLLQKVSG</sequence>
<comment type="similarity">
    <text evidence="2">Belongs to the TsaE family.</text>
</comment>
<keyword evidence="4" id="KW-0963">Cytoplasm</keyword>
<dbReference type="Pfam" id="PF02367">
    <property type="entry name" value="TsaE"/>
    <property type="match status" value="1"/>
</dbReference>
<dbReference type="EMBL" id="JRAA01000001">
    <property type="protein sequence ID" value="KHF26175.1"/>
    <property type="molecule type" value="Genomic_DNA"/>
</dbReference>
<dbReference type="GO" id="GO:0005524">
    <property type="term" value="F:ATP binding"/>
    <property type="evidence" value="ECO:0007669"/>
    <property type="project" value="UniProtKB-KW"/>
</dbReference>
<comment type="subcellular location">
    <subcellularLocation>
        <location evidence="1">Cytoplasm</location>
    </subcellularLocation>
</comment>
<dbReference type="InterPro" id="IPR003442">
    <property type="entry name" value="T6A_TsaE"/>
</dbReference>
<dbReference type="NCBIfam" id="TIGR00150">
    <property type="entry name" value="T6A_YjeE"/>
    <property type="match status" value="1"/>
</dbReference>
<evidence type="ECO:0000256" key="4">
    <source>
        <dbReference type="ARBA" id="ARBA00022490"/>
    </source>
</evidence>
<dbReference type="GO" id="GO:0046872">
    <property type="term" value="F:metal ion binding"/>
    <property type="evidence" value="ECO:0007669"/>
    <property type="project" value="UniProtKB-KW"/>
</dbReference>
<proteinExistence type="inferred from homology"/>
<evidence type="ECO:0000256" key="3">
    <source>
        <dbReference type="ARBA" id="ARBA00019010"/>
    </source>
</evidence>
<dbReference type="eggNOG" id="COG0802">
    <property type="taxonomic scope" value="Bacteria"/>
</dbReference>
<dbReference type="SUPFAM" id="SSF52540">
    <property type="entry name" value="P-loop containing nucleoside triphosphate hydrolases"/>
    <property type="match status" value="1"/>
</dbReference>
<evidence type="ECO:0000256" key="5">
    <source>
        <dbReference type="ARBA" id="ARBA00022694"/>
    </source>
</evidence>
<evidence type="ECO:0000256" key="6">
    <source>
        <dbReference type="ARBA" id="ARBA00022723"/>
    </source>
</evidence>